<sequence>MRGRGFNAVTPGFLPGKDDGDDKTTPSINESSDTRVGGLSSMTSNKILETTIADLYASPYMTSKIQPPPRDTNDLTEDEPMELEEIARSSLECIRLCNACLLPEESAREFEEAAEEARPKDLLSSLPLELLTMTLAYLPVKEIVRAKWLSHHFNDWIAAPDSEVMLYKKKFEDVIDSIRSVALPLLLSAEAEPADFLSSLIVFLGHRGIHAKVIPRTRDILTFCRRWQTVHEPALAQPANTTEDSMLALITRSQQLLALSEFADDVVDYNVHCHAQRAVKNVYKYVDNDTVVPKDDLKGHVAGLMALVLQHMTAEKLATYLPEQMDVLDVYTMISYCSLGGAFDIVVHDWELGEDLPAWPLTRIKPRYHEGDDEWLEYSNDRILRLKGICTVSRLRAMLGRQLPNLPSTHDFAYCVRSEQAYLAVKYHCASWNKDAKLSWKTKATILEHLYFY</sequence>
<comment type="caution">
    <text evidence="3">The sequence shown here is derived from an EMBL/GenBank/DDBJ whole genome shotgun (WGS) entry which is preliminary data.</text>
</comment>
<gene>
    <name evidence="3" type="ORF">LTR97_006296</name>
</gene>
<dbReference type="InterPro" id="IPR001810">
    <property type="entry name" value="F-box_dom"/>
</dbReference>
<evidence type="ECO:0000256" key="1">
    <source>
        <dbReference type="SAM" id="MobiDB-lite"/>
    </source>
</evidence>
<name>A0AAN7ZN55_9PEZI</name>
<accession>A0AAN7ZN55</accession>
<feature type="domain" description="F-box" evidence="2">
    <location>
        <begin position="120"/>
        <end position="170"/>
    </location>
</feature>
<evidence type="ECO:0000313" key="3">
    <source>
        <dbReference type="EMBL" id="KAK5698649.1"/>
    </source>
</evidence>
<evidence type="ECO:0000313" key="4">
    <source>
        <dbReference type="Proteomes" id="UP001310594"/>
    </source>
</evidence>
<evidence type="ECO:0000259" key="2">
    <source>
        <dbReference type="PROSITE" id="PS50181"/>
    </source>
</evidence>
<protein>
    <recommendedName>
        <fullName evidence="2">F-box domain-containing protein</fullName>
    </recommendedName>
</protein>
<organism evidence="3 4">
    <name type="scientific">Elasticomyces elasticus</name>
    <dbReference type="NCBI Taxonomy" id="574655"/>
    <lineage>
        <taxon>Eukaryota</taxon>
        <taxon>Fungi</taxon>
        <taxon>Dikarya</taxon>
        <taxon>Ascomycota</taxon>
        <taxon>Pezizomycotina</taxon>
        <taxon>Dothideomycetes</taxon>
        <taxon>Dothideomycetidae</taxon>
        <taxon>Mycosphaerellales</taxon>
        <taxon>Teratosphaeriaceae</taxon>
        <taxon>Elasticomyces</taxon>
    </lineage>
</organism>
<dbReference type="AlphaFoldDB" id="A0AAN7ZN55"/>
<dbReference type="Proteomes" id="UP001310594">
    <property type="component" value="Unassembled WGS sequence"/>
</dbReference>
<reference evidence="3" key="1">
    <citation type="submission" date="2023-08" db="EMBL/GenBank/DDBJ databases">
        <title>Black Yeasts Isolated from many extreme environments.</title>
        <authorList>
            <person name="Coleine C."/>
            <person name="Stajich J.E."/>
            <person name="Selbmann L."/>
        </authorList>
    </citation>
    <scope>NUCLEOTIDE SEQUENCE</scope>
    <source>
        <strain evidence="3">CCFEE 5810</strain>
    </source>
</reference>
<dbReference type="SUPFAM" id="SSF81383">
    <property type="entry name" value="F-box domain"/>
    <property type="match status" value="1"/>
</dbReference>
<proteinExistence type="predicted"/>
<dbReference type="EMBL" id="JAVRQU010000009">
    <property type="protein sequence ID" value="KAK5698649.1"/>
    <property type="molecule type" value="Genomic_DNA"/>
</dbReference>
<feature type="region of interest" description="Disordered" evidence="1">
    <location>
        <begin position="1"/>
        <end position="40"/>
    </location>
</feature>
<dbReference type="PROSITE" id="PS50181">
    <property type="entry name" value="FBOX"/>
    <property type="match status" value="1"/>
</dbReference>
<dbReference type="InterPro" id="IPR036047">
    <property type="entry name" value="F-box-like_dom_sf"/>
</dbReference>